<dbReference type="AlphaFoldDB" id="A0A553K2C2"/>
<feature type="binding site" evidence="8">
    <location>
        <position position="268"/>
    </location>
    <ligand>
        <name>Mn(2+)</name>
        <dbReference type="ChEBI" id="CHEBI:29035"/>
        <label>2</label>
    </ligand>
</feature>
<dbReference type="InterPro" id="IPR023042">
    <property type="entry name" value="Peptidase_M17_leu_NH2_pept"/>
</dbReference>
<feature type="binding site" evidence="8">
    <location>
        <position position="345"/>
    </location>
    <ligand>
        <name>Mn(2+)</name>
        <dbReference type="ChEBI" id="CHEBI:29035"/>
        <label>1</label>
    </ligand>
</feature>
<comment type="catalytic activity">
    <reaction evidence="2 8">
        <text>Release of an N-terminal amino acid, preferentially leucine, but not glutamic or aspartic acids.</text>
        <dbReference type="EC" id="3.4.11.10"/>
    </reaction>
</comment>
<feature type="active site" evidence="8">
    <location>
        <position position="275"/>
    </location>
</feature>
<dbReference type="HAMAP" id="MF_00181">
    <property type="entry name" value="Cytosol_peptidase_M17"/>
    <property type="match status" value="1"/>
</dbReference>
<dbReference type="SUPFAM" id="SSF52949">
    <property type="entry name" value="Macro domain-like"/>
    <property type="match status" value="1"/>
</dbReference>
<evidence type="ECO:0000256" key="4">
    <source>
        <dbReference type="ARBA" id="ARBA00022438"/>
    </source>
</evidence>
<protein>
    <recommendedName>
        <fullName evidence="8">Probable cytosol aminopeptidase</fullName>
        <ecNumber evidence="8">3.4.11.1</ecNumber>
    </recommendedName>
    <alternativeName>
        <fullName evidence="8">Leucine aminopeptidase</fullName>
        <shortName evidence="8">LAP</shortName>
        <ecNumber evidence="8">3.4.11.10</ecNumber>
    </alternativeName>
    <alternativeName>
        <fullName evidence="8">Leucyl aminopeptidase</fullName>
    </alternativeName>
</protein>
<dbReference type="Pfam" id="PF02789">
    <property type="entry name" value="Peptidase_M17_N"/>
    <property type="match status" value="1"/>
</dbReference>
<comment type="caution">
    <text evidence="10">The sequence shown here is derived from an EMBL/GenBank/DDBJ whole genome shotgun (WGS) entry which is preliminary data.</text>
</comment>
<evidence type="ECO:0000256" key="5">
    <source>
        <dbReference type="ARBA" id="ARBA00022670"/>
    </source>
</evidence>
<dbReference type="Proteomes" id="UP000317638">
    <property type="component" value="Unassembled WGS sequence"/>
</dbReference>
<comment type="similarity">
    <text evidence="3 8">Belongs to the peptidase M17 family.</text>
</comment>
<dbReference type="RefSeq" id="WP_143937720.1">
    <property type="nucleotide sequence ID" value="NZ_VKKG01000002.1"/>
</dbReference>
<dbReference type="GO" id="GO:0006508">
    <property type="term" value="P:proteolysis"/>
    <property type="evidence" value="ECO:0007669"/>
    <property type="project" value="UniProtKB-KW"/>
</dbReference>
<evidence type="ECO:0000256" key="8">
    <source>
        <dbReference type="HAMAP-Rule" id="MF_00181"/>
    </source>
</evidence>
<dbReference type="EC" id="3.4.11.1" evidence="8"/>
<feature type="binding site" evidence="8">
    <location>
        <position position="347"/>
    </location>
    <ligand>
        <name>Mn(2+)</name>
        <dbReference type="ChEBI" id="CHEBI:29035"/>
        <label>1</label>
    </ligand>
</feature>
<dbReference type="PRINTS" id="PR00481">
    <property type="entry name" value="LAMNOPPTDASE"/>
</dbReference>
<evidence type="ECO:0000313" key="11">
    <source>
        <dbReference type="Proteomes" id="UP000317638"/>
    </source>
</evidence>
<dbReference type="PROSITE" id="PS00631">
    <property type="entry name" value="CYTOSOL_AP"/>
    <property type="match status" value="1"/>
</dbReference>
<keyword evidence="11" id="KW-1185">Reference proteome</keyword>
<dbReference type="GO" id="GO:0070006">
    <property type="term" value="F:metalloaminopeptidase activity"/>
    <property type="evidence" value="ECO:0007669"/>
    <property type="project" value="InterPro"/>
</dbReference>
<dbReference type="InterPro" id="IPR011356">
    <property type="entry name" value="Leucine_aapep/pepB"/>
</dbReference>
<feature type="binding site" evidence="8">
    <location>
        <position position="286"/>
    </location>
    <ligand>
        <name>Mn(2+)</name>
        <dbReference type="ChEBI" id="CHEBI:29035"/>
        <label>2</label>
    </ligand>
</feature>
<dbReference type="GO" id="GO:0030145">
    <property type="term" value="F:manganese ion binding"/>
    <property type="evidence" value="ECO:0007669"/>
    <property type="project" value="UniProtKB-UniRule"/>
</dbReference>
<feature type="domain" description="Cytosol aminopeptidase" evidence="9">
    <location>
        <begin position="343"/>
        <end position="350"/>
    </location>
</feature>
<keyword evidence="8" id="KW-0479">Metal-binding</keyword>
<feature type="binding site" evidence="8">
    <location>
        <position position="347"/>
    </location>
    <ligand>
        <name>Mn(2+)</name>
        <dbReference type="ChEBI" id="CHEBI:29035"/>
        <label>2</label>
    </ligand>
</feature>
<dbReference type="Pfam" id="PF00883">
    <property type="entry name" value="Peptidase_M17"/>
    <property type="match status" value="1"/>
</dbReference>
<keyword evidence="8" id="KW-0464">Manganese</keyword>
<dbReference type="EMBL" id="VKKG01000002">
    <property type="protein sequence ID" value="TRY18828.1"/>
    <property type="molecule type" value="Genomic_DNA"/>
</dbReference>
<dbReference type="PANTHER" id="PTHR11963">
    <property type="entry name" value="LEUCINE AMINOPEPTIDASE-RELATED"/>
    <property type="match status" value="1"/>
</dbReference>
<evidence type="ECO:0000313" key="10">
    <source>
        <dbReference type="EMBL" id="TRY18828.1"/>
    </source>
</evidence>
<dbReference type="InterPro" id="IPR008283">
    <property type="entry name" value="Peptidase_M17_N"/>
</dbReference>
<comment type="cofactor">
    <cofactor evidence="8">
        <name>Mn(2+)</name>
        <dbReference type="ChEBI" id="CHEBI:29035"/>
    </cofactor>
    <text evidence="8">Binds 2 manganese ions per subunit.</text>
</comment>
<gene>
    <name evidence="8" type="primary">pepA</name>
    <name evidence="10" type="ORF">FOJ82_06870</name>
</gene>
<evidence type="ECO:0000256" key="6">
    <source>
        <dbReference type="ARBA" id="ARBA00022801"/>
    </source>
</evidence>
<comment type="subcellular location">
    <subcellularLocation>
        <location evidence="8">Cytoplasm</location>
    </subcellularLocation>
</comment>
<keyword evidence="8" id="KW-0963">Cytoplasm</keyword>
<feature type="active site" evidence="8">
    <location>
        <position position="349"/>
    </location>
</feature>
<organism evidence="10 11">
    <name type="scientific">Tessaracoccus rhinocerotis</name>
    <dbReference type="NCBI Taxonomy" id="1689449"/>
    <lineage>
        <taxon>Bacteria</taxon>
        <taxon>Bacillati</taxon>
        <taxon>Actinomycetota</taxon>
        <taxon>Actinomycetes</taxon>
        <taxon>Propionibacteriales</taxon>
        <taxon>Propionibacteriaceae</taxon>
        <taxon>Tessaracoccus</taxon>
    </lineage>
</organism>
<evidence type="ECO:0000256" key="7">
    <source>
        <dbReference type="ARBA" id="ARBA00049972"/>
    </source>
</evidence>
<dbReference type="NCBIfam" id="NF002073">
    <property type="entry name" value="PRK00913.1-2"/>
    <property type="match status" value="1"/>
</dbReference>
<evidence type="ECO:0000259" key="9">
    <source>
        <dbReference type="PROSITE" id="PS00631"/>
    </source>
</evidence>
<dbReference type="InterPro" id="IPR000819">
    <property type="entry name" value="Peptidase_M17_C"/>
</dbReference>
<name>A0A553K2C2_9ACTN</name>
<dbReference type="EC" id="3.4.11.10" evidence="8"/>
<keyword evidence="5 8" id="KW-0645">Protease</keyword>
<dbReference type="Gene3D" id="3.40.220.10">
    <property type="entry name" value="Leucine Aminopeptidase, subunit E, domain 1"/>
    <property type="match status" value="1"/>
</dbReference>
<evidence type="ECO:0000256" key="3">
    <source>
        <dbReference type="ARBA" id="ARBA00009528"/>
    </source>
</evidence>
<comment type="function">
    <text evidence="7 8">Presumably involved in the processing and regular turnover of intracellular proteins. Catalyzes the removal of unsubstituted N-terminal amino acids from various peptides.</text>
</comment>
<feature type="binding site" evidence="8">
    <location>
        <position position="263"/>
    </location>
    <ligand>
        <name>Mn(2+)</name>
        <dbReference type="ChEBI" id="CHEBI:29035"/>
        <label>2</label>
    </ligand>
</feature>
<proteinExistence type="inferred from homology"/>
<evidence type="ECO:0000256" key="2">
    <source>
        <dbReference type="ARBA" id="ARBA00000967"/>
    </source>
</evidence>
<reference evidence="10 11" key="1">
    <citation type="submission" date="2019-07" db="EMBL/GenBank/DDBJ databases">
        <authorList>
            <person name="Zhou L.-Y."/>
        </authorList>
    </citation>
    <scope>NUCLEOTIDE SEQUENCE [LARGE SCALE GENOMIC DNA]</scope>
    <source>
        <strain evidence="10 11">YIM 101269</strain>
    </source>
</reference>
<dbReference type="PANTHER" id="PTHR11963:SF23">
    <property type="entry name" value="CYTOSOL AMINOPEPTIDASE"/>
    <property type="match status" value="1"/>
</dbReference>
<accession>A0A553K2C2</accession>
<dbReference type="InterPro" id="IPR043472">
    <property type="entry name" value="Macro_dom-like"/>
</dbReference>
<evidence type="ECO:0000256" key="1">
    <source>
        <dbReference type="ARBA" id="ARBA00000135"/>
    </source>
</evidence>
<dbReference type="OrthoDB" id="9809354at2"/>
<sequence length="499" mass="51878">MTRTLPDLKLSATIEASADVVVLGLAETSGRPTLVGATPELERAARKALSEKLLDLALSLGATTKLGSTVVLPPCPRRVVVVGLGDVDVTPDRLRRATGCALRTVAGLSGAKQLSVAVSLELADPELVQAAAEGSALGAYSAPRVSRSEQQAAVEAITLVAASSGPLKQAISTATVVSEAVYRARDWVNLPPNVLYPETFAEQARTAFRDERVTVEVLDEKALEKGGYGGILAVGGGSSRKPRLVRMQYSPRGAKFHLALVGKGITFDSGGLDIKPAGGMAGMKFDMSGAAAVISAVKAIAALGLRIKVTGYAAMAENMPSGSAYRSGDVLTMFDGQTVENYNTDAEGRLVMADAIGRAALDQPDMIVDVATLTGACMVALGMRIAGLMASDDETADRVLDAAEAAGEEFWQLPITDDVREQLKSDIADFRSGGKNRWGGALHAAAFLQRFVPDGVTWAHLDIAGPANNEDAPHGYTPKGGTGVAVRTLVALATQLAAQ</sequence>
<feature type="binding site" evidence="8">
    <location>
        <position position="268"/>
    </location>
    <ligand>
        <name>Mn(2+)</name>
        <dbReference type="ChEBI" id="CHEBI:29035"/>
        <label>1</label>
    </ligand>
</feature>
<keyword evidence="6 8" id="KW-0378">Hydrolase</keyword>
<keyword evidence="4 8" id="KW-0031">Aminopeptidase</keyword>
<comment type="catalytic activity">
    <reaction evidence="1 8">
        <text>Release of an N-terminal amino acid, Xaa-|-Yaa-, in which Xaa is preferably Leu, but may be other amino acids including Pro although not Arg or Lys, and Yaa may be Pro. Amino acid amides and methyl esters are also readily hydrolyzed, but rates on arylamides are exceedingly low.</text>
        <dbReference type="EC" id="3.4.11.1"/>
    </reaction>
</comment>
<dbReference type="SUPFAM" id="SSF53187">
    <property type="entry name" value="Zn-dependent exopeptidases"/>
    <property type="match status" value="1"/>
</dbReference>
<dbReference type="GO" id="GO:0005737">
    <property type="term" value="C:cytoplasm"/>
    <property type="evidence" value="ECO:0007669"/>
    <property type="project" value="UniProtKB-SubCell"/>
</dbReference>
<dbReference type="Gene3D" id="3.40.630.10">
    <property type="entry name" value="Zn peptidases"/>
    <property type="match status" value="1"/>
</dbReference>
<dbReference type="CDD" id="cd00433">
    <property type="entry name" value="Peptidase_M17"/>
    <property type="match status" value="1"/>
</dbReference>